<evidence type="ECO:0000313" key="7">
    <source>
        <dbReference type="Proteomes" id="UP001516400"/>
    </source>
</evidence>
<dbReference type="GO" id="GO:0016757">
    <property type="term" value="F:glycosyltransferase activity"/>
    <property type="evidence" value="ECO:0007669"/>
    <property type="project" value="UniProtKB-KW"/>
</dbReference>
<keyword evidence="4" id="KW-0472">Membrane</keyword>
<dbReference type="Pfam" id="PF00201">
    <property type="entry name" value="UDPGT"/>
    <property type="match status" value="1"/>
</dbReference>
<comment type="caution">
    <text evidence="6">The sequence shown here is derived from an EMBL/GenBank/DDBJ whole genome shotgun (WGS) entry which is preliminary data.</text>
</comment>
<keyword evidence="2" id="KW-0328">Glycosyltransferase</keyword>
<dbReference type="InterPro" id="IPR002213">
    <property type="entry name" value="UDP_glucos_trans"/>
</dbReference>
<dbReference type="PANTHER" id="PTHR48043">
    <property type="entry name" value="EG:EG0003.4 PROTEIN-RELATED"/>
    <property type="match status" value="1"/>
</dbReference>
<dbReference type="CDD" id="cd03784">
    <property type="entry name" value="GT1_Gtf-like"/>
    <property type="match status" value="1"/>
</dbReference>
<evidence type="ECO:0000256" key="3">
    <source>
        <dbReference type="ARBA" id="ARBA00022679"/>
    </source>
</evidence>
<keyword evidence="3" id="KW-0808">Transferase</keyword>
<feature type="chain" id="PRO_5044789409" description="UDP-glucuronosyltransferase" evidence="5">
    <location>
        <begin position="17"/>
        <end position="510"/>
    </location>
</feature>
<evidence type="ECO:0000256" key="4">
    <source>
        <dbReference type="SAM" id="Phobius"/>
    </source>
</evidence>
<dbReference type="SUPFAM" id="SSF53756">
    <property type="entry name" value="UDP-Glycosyltransferase/glycogen phosphorylase"/>
    <property type="match status" value="1"/>
</dbReference>
<keyword evidence="4" id="KW-0812">Transmembrane</keyword>
<evidence type="ECO:0000313" key="6">
    <source>
        <dbReference type="EMBL" id="KAL3288263.1"/>
    </source>
</evidence>
<protein>
    <recommendedName>
        <fullName evidence="8">UDP-glucuronosyltransferase</fullName>
    </recommendedName>
</protein>
<sequence>MKDFILIISLLKLVNSAKILAVFCFPTMSHHLVFQPIVKELAALGHEVTFLTSNPINDPTLQNLSEIDMSVTYTLRKLPFINRTNNNFIKSVLEGSEFAEYITSKLLEEKAFAEILRKPENTYDLILIDSMMTVLFGFQHKFKAPLISVSSVPMYMSTHYFIGNPIHPFLYPEVTSGLAIPVTTFRDKLDSLYIFLVIYFLQEFYMISRYDAIAKKHFGEDMPDLREMIKKTSFFFDYGNPFLSFRRPLAANHKEVWNIRTLETALPKDLQHIIDNAKNGVVYFSLGTTVSLAHLENEIKNTMLEVLSELPYTVLCKWDEEFDGKSDNLLVRKMFPQRSILAHPNVKLFITHAGIQSAEEALLNGVPMVVIPITYDQPFNSKQLKKYGVAEIVHLSTLTKDSMKEAIYKVAEEKEYRAKAKEISKILLDQPRSGLDEIMWWCEYVIRHKGAAHLRSPAADISLYDYFMLDVLVVVLICSWLIYKMIIISLRMIIRFLKKKILRKRRRKIE</sequence>
<keyword evidence="5" id="KW-0732">Signal</keyword>
<evidence type="ECO:0008006" key="8">
    <source>
        <dbReference type="Google" id="ProtNLM"/>
    </source>
</evidence>
<evidence type="ECO:0000256" key="2">
    <source>
        <dbReference type="ARBA" id="ARBA00022676"/>
    </source>
</evidence>
<evidence type="ECO:0000256" key="1">
    <source>
        <dbReference type="ARBA" id="ARBA00009995"/>
    </source>
</evidence>
<feature type="transmembrane region" description="Helical" evidence="4">
    <location>
        <begin position="466"/>
        <end position="497"/>
    </location>
</feature>
<dbReference type="AlphaFoldDB" id="A0ABD2PC30"/>
<dbReference type="InterPro" id="IPR050271">
    <property type="entry name" value="UDP-glycosyltransferase"/>
</dbReference>
<name>A0ABD2PC30_9CUCU</name>
<dbReference type="Gene3D" id="3.40.50.2000">
    <property type="entry name" value="Glycogen Phosphorylase B"/>
    <property type="match status" value="2"/>
</dbReference>
<organism evidence="6 7">
    <name type="scientific">Cryptolaemus montrouzieri</name>
    <dbReference type="NCBI Taxonomy" id="559131"/>
    <lineage>
        <taxon>Eukaryota</taxon>
        <taxon>Metazoa</taxon>
        <taxon>Ecdysozoa</taxon>
        <taxon>Arthropoda</taxon>
        <taxon>Hexapoda</taxon>
        <taxon>Insecta</taxon>
        <taxon>Pterygota</taxon>
        <taxon>Neoptera</taxon>
        <taxon>Endopterygota</taxon>
        <taxon>Coleoptera</taxon>
        <taxon>Polyphaga</taxon>
        <taxon>Cucujiformia</taxon>
        <taxon>Coccinelloidea</taxon>
        <taxon>Coccinellidae</taxon>
        <taxon>Scymninae</taxon>
        <taxon>Scymnini</taxon>
        <taxon>Cryptolaemus</taxon>
    </lineage>
</organism>
<evidence type="ECO:0000256" key="5">
    <source>
        <dbReference type="SAM" id="SignalP"/>
    </source>
</evidence>
<keyword evidence="7" id="KW-1185">Reference proteome</keyword>
<reference evidence="6 7" key="1">
    <citation type="journal article" date="2021" name="BMC Biol.">
        <title>Horizontally acquired antibacterial genes associated with adaptive radiation of ladybird beetles.</title>
        <authorList>
            <person name="Li H.S."/>
            <person name="Tang X.F."/>
            <person name="Huang Y.H."/>
            <person name="Xu Z.Y."/>
            <person name="Chen M.L."/>
            <person name="Du X.Y."/>
            <person name="Qiu B.Y."/>
            <person name="Chen P.T."/>
            <person name="Zhang W."/>
            <person name="Slipinski A."/>
            <person name="Escalona H.E."/>
            <person name="Waterhouse R.M."/>
            <person name="Zwick A."/>
            <person name="Pang H."/>
        </authorList>
    </citation>
    <scope>NUCLEOTIDE SEQUENCE [LARGE SCALE GENOMIC DNA]</scope>
    <source>
        <strain evidence="6">SYSU2018</strain>
    </source>
</reference>
<keyword evidence="4" id="KW-1133">Transmembrane helix</keyword>
<dbReference type="PANTHER" id="PTHR48043:SF159">
    <property type="entry name" value="EG:EG0003.4 PROTEIN-RELATED"/>
    <property type="match status" value="1"/>
</dbReference>
<dbReference type="EMBL" id="JABFTP020000185">
    <property type="protein sequence ID" value="KAL3288263.1"/>
    <property type="molecule type" value="Genomic_DNA"/>
</dbReference>
<dbReference type="FunFam" id="3.40.50.2000:FF:000021">
    <property type="entry name" value="UDP-glucuronosyltransferase"/>
    <property type="match status" value="1"/>
</dbReference>
<gene>
    <name evidence="6" type="ORF">HHI36_002711</name>
</gene>
<dbReference type="Proteomes" id="UP001516400">
    <property type="component" value="Unassembled WGS sequence"/>
</dbReference>
<comment type="similarity">
    <text evidence="1">Belongs to the UDP-glycosyltransferase family.</text>
</comment>
<accession>A0ABD2PC30</accession>
<proteinExistence type="inferred from homology"/>
<feature type="signal peptide" evidence="5">
    <location>
        <begin position="1"/>
        <end position="16"/>
    </location>
</feature>